<keyword evidence="2" id="KW-1185">Reference proteome</keyword>
<reference evidence="1 2" key="1">
    <citation type="journal article" date="2024" name="Nat. Commun.">
        <title>Phylogenomics reveals the evolutionary origins of lichenization in chlorophyte algae.</title>
        <authorList>
            <person name="Puginier C."/>
            <person name="Libourel C."/>
            <person name="Otte J."/>
            <person name="Skaloud P."/>
            <person name="Haon M."/>
            <person name="Grisel S."/>
            <person name="Petersen M."/>
            <person name="Berrin J.G."/>
            <person name="Delaux P.M."/>
            <person name="Dal Grande F."/>
            <person name="Keller J."/>
        </authorList>
    </citation>
    <scope>NUCLEOTIDE SEQUENCE [LARGE SCALE GENOMIC DNA]</scope>
    <source>
        <strain evidence="1 2">SAG 2036</strain>
    </source>
</reference>
<protein>
    <submittedName>
        <fullName evidence="1">Uncharacterized protein</fullName>
    </submittedName>
</protein>
<sequence>MLPAWCPRLAQSTGLHGCPRLLQDRCLRLRLVPWGGLLTRPWWPSIVCTAVLGTWTRVHSRSFNASNGCNSVSQPLSSLLSGAVHVESDIRKLVATGKDKGEHASLGRATEICCCSRASRGAQWHPLSCSTVCHASSAGCSAWTPLLRPLSARTWLSQSGRTCLHDLGQIWAGLLRCSGADKDAHTHPSPHLRG</sequence>
<evidence type="ECO:0000313" key="1">
    <source>
        <dbReference type="EMBL" id="KAK9807237.1"/>
    </source>
</evidence>
<dbReference type="EMBL" id="JALJOQ010000032">
    <property type="protein sequence ID" value="KAK9807237.1"/>
    <property type="molecule type" value="Genomic_DNA"/>
</dbReference>
<name>A0AAW1PGG3_9CHLO</name>
<dbReference type="AlphaFoldDB" id="A0AAW1PGG3"/>
<dbReference type="Proteomes" id="UP001465755">
    <property type="component" value="Unassembled WGS sequence"/>
</dbReference>
<gene>
    <name evidence="1" type="ORF">WJX73_000718</name>
</gene>
<comment type="caution">
    <text evidence="1">The sequence shown here is derived from an EMBL/GenBank/DDBJ whole genome shotgun (WGS) entry which is preliminary data.</text>
</comment>
<evidence type="ECO:0000313" key="2">
    <source>
        <dbReference type="Proteomes" id="UP001465755"/>
    </source>
</evidence>
<organism evidence="1 2">
    <name type="scientific">Symbiochloris irregularis</name>
    <dbReference type="NCBI Taxonomy" id="706552"/>
    <lineage>
        <taxon>Eukaryota</taxon>
        <taxon>Viridiplantae</taxon>
        <taxon>Chlorophyta</taxon>
        <taxon>core chlorophytes</taxon>
        <taxon>Trebouxiophyceae</taxon>
        <taxon>Trebouxiales</taxon>
        <taxon>Trebouxiaceae</taxon>
        <taxon>Symbiochloris</taxon>
    </lineage>
</organism>
<accession>A0AAW1PGG3</accession>
<proteinExistence type="predicted"/>